<dbReference type="InterPro" id="IPR054289">
    <property type="entry name" value="DUF7025"/>
</dbReference>
<dbReference type="SUPFAM" id="SSF52540">
    <property type="entry name" value="P-loop containing nucleoside triphosphate hydrolases"/>
    <property type="match status" value="1"/>
</dbReference>
<dbReference type="InterPro" id="IPR056599">
    <property type="entry name" value="AAA_lid_fung"/>
</dbReference>
<dbReference type="CDD" id="cd19481">
    <property type="entry name" value="RecA-like_protease"/>
    <property type="match status" value="1"/>
</dbReference>
<dbReference type="PANTHER" id="PTHR46411:SF2">
    <property type="entry name" value="AAA+ ATPASE DOMAIN-CONTAINING PROTEIN"/>
    <property type="match status" value="1"/>
</dbReference>
<dbReference type="SMART" id="SM00382">
    <property type="entry name" value="AAA"/>
    <property type="match status" value="1"/>
</dbReference>
<feature type="compositionally biased region" description="Basic and acidic residues" evidence="1">
    <location>
        <begin position="836"/>
        <end position="849"/>
    </location>
</feature>
<protein>
    <recommendedName>
        <fullName evidence="2">AAA+ ATPase domain-containing protein</fullName>
    </recommendedName>
</protein>
<sequence>MPEYMLFLRDDLEKGGLEMQQYMNMMADSLTSKEIYDVWAAKLRKYAEAYDKSHTSERTPRLARSLIDYAGGVDDRLQRIESKIGITSKTYEKPEDAPGKGHSVQTRFYNASAQPQPHSASSEDDEPGWDLKGSFISEMDAKHCLRVLFNWVQDHTTGTDSQRDDDSPDPECIEISEIRIHSDPITAFLAKQLDYEVHKDSVVRLKWPFRHAGNASESQSFEAGTEDLHLRSGPPIQPKTGNKDPNEGFRQPSFDRKEALGDFRELVAFSDKYLGKEISLYKGYSTGQLQDIAFESLWMLFDTSELIYCPFQKRDGTLPRIYNGDNRNTGVAPLEVYTPQAYRVLATSGGIPATKEKRRAGRSSLEQSLYEKITDYKDKSGSVAVSSKRDRYTSLYIDCYFVHFDGSRFSPGQNWLEFKPFEGMVKVQSLLAYPMRYRPSELSEALDLHERGRQFLDLTAVDHRHYDGVTLSGDKEDINSPVIIDYKMGLENNTEWDPNFPWSFMASWKDEPRQILEIPTRSCSHVDCHKSVCLEDAYPAHQREACEKKLRSLTSQLDELEIPTSRSGPGLERLKTGMEDIGLLDLLPGYGLAYVLRGRKWGKGCILLLHGEPGVGKTSTAECVALYTKRPLYPITCGDIGTDPREVEQNLEKHFTLAHKWGCVLLLDEADVFLAKRDKSDVVRNGLVSVFLRILEYYSGILFLTTNRVGTLDPAFRSRIHVTLYYRKLNKKRALMIWKTNLRRLHKLNEDRVKQGLKAVEFDEKSIVKYAEKHLADLKWNGRQIRNAFQTSIALADFEASESADKVPTMTKKHFAKLGKAAAEFDEYLESVHGMDEDKMASRDQERAAFSRKPAKKRSKRDSDDDDSDTSDESDSDSSSESSSSESSDSDSDDSRAKSKKKKSKSKSSKTKSKDKKKQKQKQKDKAPSGKTSRSGHAKDETAIDED</sequence>
<feature type="compositionally biased region" description="Acidic residues" evidence="1">
    <location>
        <begin position="864"/>
        <end position="878"/>
    </location>
</feature>
<dbReference type="InterPro" id="IPR003593">
    <property type="entry name" value="AAA+_ATPase"/>
</dbReference>
<feature type="compositionally biased region" description="Basic residues" evidence="1">
    <location>
        <begin position="898"/>
        <end position="921"/>
    </location>
</feature>
<feature type="compositionally biased region" description="Basic and acidic residues" evidence="1">
    <location>
        <begin position="241"/>
        <end position="253"/>
    </location>
</feature>
<gene>
    <name evidence="3" type="ORF">SLS63_009951</name>
</gene>
<dbReference type="EMBL" id="JAKNSF020000077">
    <property type="protein sequence ID" value="KAK7720279.1"/>
    <property type="molecule type" value="Genomic_DNA"/>
</dbReference>
<dbReference type="Pfam" id="PF00004">
    <property type="entry name" value="AAA"/>
    <property type="match status" value="1"/>
</dbReference>
<dbReference type="Proteomes" id="UP001430848">
    <property type="component" value="Unassembled WGS sequence"/>
</dbReference>
<evidence type="ECO:0000313" key="4">
    <source>
        <dbReference type="Proteomes" id="UP001430848"/>
    </source>
</evidence>
<feature type="region of interest" description="Disordered" evidence="1">
    <location>
        <begin position="216"/>
        <end position="253"/>
    </location>
</feature>
<feature type="region of interest" description="Disordered" evidence="1">
    <location>
        <begin position="836"/>
        <end position="947"/>
    </location>
</feature>
<feature type="domain" description="AAA+ ATPase" evidence="2">
    <location>
        <begin position="603"/>
        <end position="730"/>
    </location>
</feature>
<dbReference type="Gene3D" id="3.40.50.300">
    <property type="entry name" value="P-loop containing nucleotide triphosphate hydrolases"/>
    <property type="match status" value="1"/>
</dbReference>
<dbReference type="PANTHER" id="PTHR46411">
    <property type="entry name" value="FAMILY ATPASE, PUTATIVE-RELATED"/>
    <property type="match status" value="1"/>
</dbReference>
<reference evidence="3 4" key="1">
    <citation type="submission" date="2024-02" db="EMBL/GenBank/DDBJ databases">
        <title>De novo assembly and annotation of 12 fungi associated with fruit tree decline syndrome in Ontario, Canada.</title>
        <authorList>
            <person name="Sulman M."/>
            <person name="Ellouze W."/>
            <person name="Ilyukhin E."/>
        </authorList>
    </citation>
    <scope>NUCLEOTIDE SEQUENCE [LARGE SCALE GENOMIC DNA]</scope>
    <source>
        <strain evidence="3 4">M169</strain>
    </source>
</reference>
<dbReference type="Pfam" id="PF23232">
    <property type="entry name" value="AAA_lid_13"/>
    <property type="match status" value="1"/>
</dbReference>
<name>A0ABR1NYF2_DIAER</name>
<evidence type="ECO:0000256" key="1">
    <source>
        <dbReference type="SAM" id="MobiDB-lite"/>
    </source>
</evidence>
<comment type="caution">
    <text evidence="3">The sequence shown here is derived from an EMBL/GenBank/DDBJ whole genome shotgun (WGS) entry which is preliminary data.</text>
</comment>
<dbReference type="InterPro" id="IPR027417">
    <property type="entry name" value="P-loop_NTPase"/>
</dbReference>
<dbReference type="InterPro" id="IPR003959">
    <property type="entry name" value="ATPase_AAA_core"/>
</dbReference>
<proteinExistence type="predicted"/>
<keyword evidence="4" id="KW-1185">Reference proteome</keyword>
<evidence type="ECO:0000259" key="2">
    <source>
        <dbReference type="SMART" id="SM00382"/>
    </source>
</evidence>
<dbReference type="Pfam" id="PF22942">
    <property type="entry name" value="DUF7025"/>
    <property type="match status" value="1"/>
</dbReference>
<feature type="compositionally biased region" description="Basic and acidic residues" evidence="1">
    <location>
        <begin position="937"/>
        <end position="947"/>
    </location>
</feature>
<accession>A0ABR1NYF2</accession>
<evidence type="ECO:0000313" key="3">
    <source>
        <dbReference type="EMBL" id="KAK7720279.1"/>
    </source>
</evidence>
<organism evidence="3 4">
    <name type="scientific">Diaporthe eres</name>
    <name type="common">Phomopsis oblonga</name>
    <dbReference type="NCBI Taxonomy" id="83184"/>
    <lineage>
        <taxon>Eukaryota</taxon>
        <taxon>Fungi</taxon>
        <taxon>Dikarya</taxon>
        <taxon>Ascomycota</taxon>
        <taxon>Pezizomycotina</taxon>
        <taxon>Sordariomycetes</taxon>
        <taxon>Sordariomycetidae</taxon>
        <taxon>Diaporthales</taxon>
        <taxon>Diaporthaceae</taxon>
        <taxon>Diaporthe</taxon>
        <taxon>Diaporthe eres species complex</taxon>
    </lineage>
</organism>